<feature type="region of interest" description="Disordered" evidence="1">
    <location>
        <begin position="165"/>
        <end position="191"/>
    </location>
</feature>
<dbReference type="HOGENOM" id="CLU_1419777_0_0_0"/>
<dbReference type="RefSeq" id="WP_013565474.1">
    <property type="nucleotide sequence ID" value="NC_014962.1"/>
</dbReference>
<dbReference type="EMBL" id="CP002353">
    <property type="protein sequence ID" value="ADV63186.1"/>
    <property type="molecule type" value="Genomic_DNA"/>
</dbReference>
<reference key="1">
    <citation type="submission" date="2010-11" db="EMBL/GenBank/DDBJ databases">
        <title>The complete sequence of chromosome of Isophaera pallida ATCC 43644.</title>
        <authorList>
            <consortium name="US DOE Joint Genome Institute (JGI-PGF)"/>
            <person name="Lucas S."/>
            <person name="Copeland A."/>
            <person name="Lapidus A."/>
            <person name="Bruce D."/>
            <person name="Goodwin L."/>
            <person name="Pitluck S."/>
            <person name="Kyrpides N."/>
            <person name="Mavromatis K."/>
            <person name="Pagani I."/>
            <person name="Ivanova N."/>
            <person name="Saunders E."/>
            <person name="Brettin T."/>
            <person name="Detter J.C."/>
            <person name="Han C."/>
            <person name="Tapia R."/>
            <person name="Land M."/>
            <person name="Hauser L."/>
            <person name="Markowitz V."/>
            <person name="Cheng J.-F."/>
            <person name="Hugenholtz P."/>
            <person name="Woyke T."/>
            <person name="Wu D."/>
            <person name="Eisen J.A."/>
        </authorList>
    </citation>
    <scope>NUCLEOTIDE SEQUENCE</scope>
    <source>
        <strain>ATCC 43644</strain>
    </source>
</reference>
<dbReference type="STRING" id="575540.Isop_2616"/>
<dbReference type="eggNOG" id="COG3206">
    <property type="taxonomic scope" value="Bacteria"/>
</dbReference>
<feature type="transmembrane region" description="Helical" evidence="2">
    <location>
        <begin position="111"/>
        <end position="133"/>
    </location>
</feature>
<dbReference type="KEGG" id="ipa:Isop_2616"/>
<dbReference type="InParanoid" id="E8QZ44"/>
<feature type="transmembrane region" description="Helical" evidence="2">
    <location>
        <begin position="83"/>
        <end position="104"/>
    </location>
</feature>
<keyword evidence="2" id="KW-0472">Membrane</keyword>
<keyword evidence="2" id="KW-1133">Transmembrane helix</keyword>
<reference evidence="3 4" key="2">
    <citation type="journal article" date="2011" name="Stand. Genomic Sci.">
        <title>Complete genome sequence of Isosphaera pallida type strain (IS1B).</title>
        <authorList>
            <consortium name="US DOE Joint Genome Institute (JGI-PGF)"/>
            <person name="Goker M."/>
            <person name="Cleland D."/>
            <person name="Saunders E."/>
            <person name="Lapidus A."/>
            <person name="Nolan M."/>
            <person name="Lucas S."/>
            <person name="Hammon N."/>
            <person name="Deshpande S."/>
            <person name="Cheng J.F."/>
            <person name="Tapia R."/>
            <person name="Han C."/>
            <person name="Goodwin L."/>
            <person name="Pitluck S."/>
            <person name="Liolios K."/>
            <person name="Pagani I."/>
            <person name="Ivanova N."/>
            <person name="Mavromatis K."/>
            <person name="Pati A."/>
            <person name="Chen A."/>
            <person name="Palaniappan K."/>
            <person name="Land M."/>
            <person name="Hauser L."/>
            <person name="Chang Y.J."/>
            <person name="Jeffries C.D."/>
            <person name="Detter J.C."/>
            <person name="Beck B."/>
            <person name="Woyke T."/>
            <person name="Bristow J."/>
            <person name="Eisen J.A."/>
            <person name="Markowitz V."/>
            <person name="Hugenholtz P."/>
            <person name="Kyrpides N.C."/>
            <person name="Klenk H.P."/>
        </authorList>
    </citation>
    <scope>NUCLEOTIDE SEQUENCE [LARGE SCALE GENOMIC DNA]</scope>
    <source>
        <strain evidence="4">ATCC 43644 / DSM 9630 / IS1B</strain>
    </source>
</reference>
<sequence>MTKTVVLLLVALGSAAWGLDRLLTRMARKLGSQGQGPPWVRRTRAWLDQWPVMLELILGTLVPILTLAGELGTWKSAATWREWGWQIALAFAAGAGIVLAFAAVRRPPYRLARVACATVLVAGSAASIASGVLGSADQVGTAGALMLLSSFVLFRRAMALLREPRPPSTATGPAFVTIRPQGGDQVNRPPA</sequence>
<dbReference type="AlphaFoldDB" id="E8QZ44"/>
<evidence type="ECO:0000313" key="4">
    <source>
        <dbReference type="Proteomes" id="UP000008631"/>
    </source>
</evidence>
<feature type="transmembrane region" description="Helical" evidence="2">
    <location>
        <begin position="139"/>
        <end position="158"/>
    </location>
</feature>
<keyword evidence="4" id="KW-1185">Reference proteome</keyword>
<keyword evidence="2" id="KW-0812">Transmembrane</keyword>
<evidence type="ECO:0000256" key="1">
    <source>
        <dbReference type="SAM" id="MobiDB-lite"/>
    </source>
</evidence>
<organism evidence="3 4">
    <name type="scientific">Isosphaera pallida (strain ATCC 43644 / DSM 9630 / IS1B)</name>
    <dbReference type="NCBI Taxonomy" id="575540"/>
    <lineage>
        <taxon>Bacteria</taxon>
        <taxon>Pseudomonadati</taxon>
        <taxon>Planctomycetota</taxon>
        <taxon>Planctomycetia</taxon>
        <taxon>Isosphaerales</taxon>
        <taxon>Isosphaeraceae</taxon>
        <taxon>Isosphaera</taxon>
    </lineage>
</organism>
<protein>
    <submittedName>
        <fullName evidence="3">Uncharacterized protein</fullName>
    </submittedName>
</protein>
<evidence type="ECO:0000256" key="2">
    <source>
        <dbReference type="SAM" id="Phobius"/>
    </source>
</evidence>
<gene>
    <name evidence="3" type="ordered locus">Isop_2616</name>
</gene>
<evidence type="ECO:0000313" key="3">
    <source>
        <dbReference type="EMBL" id="ADV63186.1"/>
    </source>
</evidence>
<dbReference type="Proteomes" id="UP000008631">
    <property type="component" value="Chromosome"/>
</dbReference>
<name>E8QZ44_ISOPI</name>
<proteinExistence type="predicted"/>
<accession>E8QZ44</accession>